<proteinExistence type="predicted"/>
<evidence type="ECO:0000313" key="2">
    <source>
        <dbReference type="EMBL" id="MFD2574029.1"/>
    </source>
</evidence>
<evidence type="ECO:0000313" key="3">
    <source>
        <dbReference type="Proteomes" id="UP001597469"/>
    </source>
</evidence>
<dbReference type="CDD" id="cd04182">
    <property type="entry name" value="GT_2_like_f"/>
    <property type="match status" value="1"/>
</dbReference>
<reference evidence="3" key="1">
    <citation type="journal article" date="2019" name="Int. J. Syst. Evol. Microbiol.">
        <title>The Global Catalogue of Microorganisms (GCM) 10K type strain sequencing project: providing services to taxonomists for standard genome sequencing and annotation.</title>
        <authorList>
            <consortium name="The Broad Institute Genomics Platform"/>
            <consortium name="The Broad Institute Genome Sequencing Center for Infectious Disease"/>
            <person name="Wu L."/>
            <person name="Ma J."/>
        </authorList>
    </citation>
    <scope>NUCLEOTIDE SEQUENCE [LARGE SCALE GENOMIC DNA]</scope>
    <source>
        <strain evidence="3">KCTC 42805</strain>
    </source>
</reference>
<evidence type="ECO:0000259" key="1">
    <source>
        <dbReference type="Pfam" id="PF12804"/>
    </source>
</evidence>
<comment type="caution">
    <text evidence="2">The sequence shown here is derived from an EMBL/GenBank/DDBJ whole genome shotgun (WGS) entry which is preliminary data.</text>
</comment>
<dbReference type="EMBL" id="JBHULN010000023">
    <property type="protein sequence ID" value="MFD2574029.1"/>
    <property type="molecule type" value="Genomic_DNA"/>
</dbReference>
<dbReference type="InterPro" id="IPR025877">
    <property type="entry name" value="MobA-like_NTP_Trfase"/>
</dbReference>
<dbReference type="InterPro" id="IPR029044">
    <property type="entry name" value="Nucleotide-diphossugar_trans"/>
</dbReference>
<name>A0ABW5MBG6_9BACT</name>
<dbReference type="RefSeq" id="WP_381527295.1">
    <property type="nucleotide sequence ID" value="NZ_JBHULN010000023.1"/>
</dbReference>
<gene>
    <name evidence="2" type="ORF">ACFSUS_25560</name>
</gene>
<dbReference type="PANTHER" id="PTHR43777">
    <property type="entry name" value="MOLYBDENUM COFACTOR CYTIDYLYLTRANSFERASE"/>
    <property type="match status" value="1"/>
</dbReference>
<protein>
    <submittedName>
        <fullName evidence="2">NTP transferase domain-containing protein</fullName>
    </submittedName>
</protein>
<feature type="domain" description="MobA-like NTP transferase" evidence="1">
    <location>
        <begin position="6"/>
        <end position="168"/>
    </location>
</feature>
<dbReference type="Proteomes" id="UP001597469">
    <property type="component" value="Unassembled WGS sequence"/>
</dbReference>
<accession>A0ABW5MBG6</accession>
<keyword evidence="3" id="KW-1185">Reference proteome</keyword>
<dbReference type="Gene3D" id="3.90.550.10">
    <property type="entry name" value="Spore Coat Polysaccharide Biosynthesis Protein SpsA, Chain A"/>
    <property type="match status" value="1"/>
</dbReference>
<dbReference type="GO" id="GO:0016740">
    <property type="term" value="F:transferase activity"/>
    <property type="evidence" value="ECO:0007669"/>
    <property type="project" value="UniProtKB-KW"/>
</dbReference>
<dbReference type="PANTHER" id="PTHR43777:SF1">
    <property type="entry name" value="MOLYBDENUM COFACTOR CYTIDYLYLTRANSFERASE"/>
    <property type="match status" value="1"/>
</dbReference>
<keyword evidence="2" id="KW-0808">Transferase</keyword>
<organism evidence="2 3">
    <name type="scientific">Spirosoma soli</name>
    <dbReference type="NCBI Taxonomy" id="1770529"/>
    <lineage>
        <taxon>Bacteria</taxon>
        <taxon>Pseudomonadati</taxon>
        <taxon>Bacteroidota</taxon>
        <taxon>Cytophagia</taxon>
        <taxon>Cytophagales</taxon>
        <taxon>Cytophagaceae</taxon>
        <taxon>Spirosoma</taxon>
    </lineage>
</organism>
<dbReference type="Pfam" id="PF12804">
    <property type="entry name" value="NTP_transf_3"/>
    <property type="match status" value="1"/>
</dbReference>
<dbReference type="SUPFAM" id="SSF53448">
    <property type="entry name" value="Nucleotide-diphospho-sugar transferases"/>
    <property type="match status" value="1"/>
</dbReference>
<sequence>MNVATIILAAGASTRLGGELKQLLTYNGKSLVRRITEEALLLQAGSAVVVVLGANHERIAPELADLPVTMPINADWSEGLASSLRMGLASLDAESIDAFLVLLTDQPYVTVDLLRQLIATQQQTGKGIVACRYAEPSHLGVPALFNARYKSIFMDLKGDTGARKLIQQFTADCAEVPFPLAAVDLDTQEDVAKWREAEG</sequence>